<feature type="compositionally biased region" description="Acidic residues" evidence="1">
    <location>
        <begin position="158"/>
        <end position="177"/>
    </location>
</feature>
<dbReference type="VEuPathDB" id="FungiDB:FUN_017014"/>
<keyword evidence="3" id="KW-1185">Reference proteome</keyword>
<feature type="region of interest" description="Disordered" evidence="1">
    <location>
        <begin position="158"/>
        <end position="180"/>
    </location>
</feature>
<proteinExistence type="predicted"/>
<dbReference type="VEuPathDB" id="FungiDB:RhiirFUN_022324"/>
<name>A0A2I1HIU5_9GLOM</name>
<reference evidence="2 3" key="1">
    <citation type="submission" date="2015-10" db="EMBL/GenBank/DDBJ databases">
        <title>Genome analyses suggest a sexual origin of heterokaryosis in a supposedly ancient asexual fungus.</title>
        <authorList>
            <person name="Ropars J."/>
            <person name="Sedzielewska K."/>
            <person name="Noel J."/>
            <person name="Charron P."/>
            <person name="Farinelli L."/>
            <person name="Marton T."/>
            <person name="Kruger M."/>
            <person name="Pelin A."/>
            <person name="Brachmann A."/>
            <person name="Corradi N."/>
        </authorList>
    </citation>
    <scope>NUCLEOTIDE SEQUENCE [LARGE SCALE GENOMIC DNA]</scope>
    <source>
        <strain evidence="2 3">A4</strain>
    </source>
</reference>
<dbReference type="AlphaFoldDB" id="A0A2I1HIU5"/>
<feature type="compositionally biased region" description="Basic and acidic residues" evidence="1">
    <location>
        <begin position="61"/>
        <end position="77"/>
    </location>
</feature>
<evidence type="ECO:0000313" key="3">
    <source>
        <dbReference type="Proteomes" id="UP000234323"/>
    </source>
</evidence>
<comment type="caution">
    <text evidence="2">The sequence shown here is derived from an EMBL/GenBank/DDBJ whole genome shotgun (WGS) entry which is preliminary data.</text>
</comment>
<dbReference type="VEuPathDB" id="FungiDB:RhiirA1_536225"/>
<organism evidence="2 3">
    <name type="scientific">Rhizophagus irregularis</name>
    <dbReference type="NCBI Taxonomy" id="588596"/>
    <lineage>
        <taxon>Eukaryota</taxon>
        <taxon>Fungi</taxon>
        <taxon>Fungi incertae sedis</taxon>
        <taxon>Mucoromycota</taxon>
        <taxon>Glomeromycotina</taxon>
        <taxon>Glomeromycetes</taxon>
        <taxon>Glomerales</taxon>
        <taxon>Glomeraceae</taxon>
        <taxon>Rhizophagus</taxon>
    </lineage>
</organism>
<feature type="non-terminal residue" evidence="2">
    <location>
        <position position="1"/>
    </location>
</feature>
<accession>A0A2I1HIU5</accession>
<evidence type="ECO:0000256" key="1">
    <source>
        <dbReference type="SAM" id="MobiDB-lite"/>
    </source>
</evidence>
<protein>
    <submittedName>
        <fullName evidence="2">Uncharacterized protein</fullName>
    </submittedName>
</protein>
<dbReference type="EMBL" id="LLXI01003194">
    <property type="protein sequence ID" value="PKY58805.1"/>
    <property type="molecule type" value="Genomic_DNA"/>
</dbReference>
<dbReference type="Proteomes" id="UP000234323">
    <property type="component" value="Unassembled WGS sequence"/>
</dbReference>
<sequence length="249" mass="29114">LSDKLNSLTVDYGNISKMYEDSIVENERLNLGLPTNDEIQLCAKRKNAELNTRNKKKKSKKNYESQEKIDKRSKEKYASQDEMANRIIDFFNDNKAVEGEEVEDFQNFEVTYDIEESNRKILLKSLLDKMTGKASISLYRTVIELLLLRDKYNINYDIDDNDDEEDNDEDDDSYDYDESSKGEKRLLKELKSVITSTLRASSVLKISKRFCFIVSKCKKNGWENCKVPPSFWRFISNDSWENKIVNKIG</sequence>
<gene>
    <name evidence="2" type="ORF">RhiirA4_429977</name>
</gene>
<feature type="region of interest" description="Disordered" evidence="1">
    <location>
        <begin position="52"/>
        <end position="77"/>
    </location>
</feature>
<evidence type="ECO:0000313" key="2">
    <source>
        <dbReference type="EMBL" id="PKY58805.1"/>
    </source>
</evidence>